<dbReference type="GO" id="GO:0000932">
    <property type="term" value="C:P-body"/>
    <property type="evidence" value="ECO:0007669"/>
    <property type="project" value="TreeGrafter"/>
</dbReference>
<dbReference type="Proteomes" id="UP001149074">
    <property type="component" value="Unassembled WGS sequence"/>
</dbReference>
<dbReference type="PANTHER" id="PTHR16290">
    <property type="entry name" value="TRANSCRIPTION FACTOR SMIF DECAPPING ENZYME DCP1"/>
    <property type="match status" value="1"/>
</dbReference>
<evidence type="ECO:0000256" key="4">
    <source>
        <dbReference type="ARBA" id="ARBA00022664"/>
    </source>
</evidence>
<reference evidence="6" key="1">
    <citation type="submission" date="2022-11" db="EMBL/GenBank/DDBJ databases">
        <authorList>
            <person name="Petersen C."/>
        </authorList>
    </citation>
    <scope>NUCLEOTIDE SEQUENCE</scope>
    <source>
        <strain evidence="6">IBT 30761</strain>
    </source>
</reference>
<gene>
    <name evidence="6" type="ORF">N7532_007826</name>
</gene>
<dbReference type="InterPro" id="IPR011993">
    <property type="entry name" value="PH-like_dom_sf"/>
</dbReference>
<dbReference type="InterPro" id="IPR010334">
    <property type="entry name" value="Dcp1"/>
</dbReference>
<evidence type="ECO:0000313" key="7">
    <source>
        <dbReference type="Proteomes" id="UP001149074"/>
    </source>
</evidence>
<comment type="similarity">
    <text evidence="2">Belongs to the DCP1 family.</text>
</comment>
<dbReference type="GO" id="GO:0031087">
    <property type="term" value="P:deadenylation-independent decapping of nuclear-transcribed mRNA"/>
    <property type="evidence" value="ECO:0007669"/>
    <property type="project" value="TreeGrafter"/>
</dbReference>
<evidence type="ECO:0008006" key="8">
    <source>
        <dbReference type="Google" id="ProtNLM"/>
    </source>
</evidence>
<feature type="compositionally biased region" description="Low complexity" evidence="5">
    <location>
        <begin position="12"/>
        <end position="24"/>
    </location>
</feature>
<dbReference type="GO" id="GO:0000290">
    <property type="term" value="P:deadenylation-dependent decapping of nuclear-transcribed mRNA"/>
    <property type="evidence" value="ECO:0007669"/>
    <property type="project" value="InterPro"/>
</dbReference>
<keyword evidence="4" id="KW-0507">mRNA processing</keyword>
<dbReference type="GO" id="GO:0008047">
    <property type="term" value="F:enzyme activator activity"/>
    <property type="evidence" value="ECO:0007669"/>
    <property type="project" value="InterPro"/>
</dbReference>
<keyword evidence="7" id="KW-1185">Reference proteome</keyword>
<dbReference type="Pfam" id="PF06058">
    <property type="entry name" value="DCP1"/>
    <property type="match status" value="1"/>
</dbReference>
<evidence type="ECO:0000256" key="1">
    <source>
        <dbReference type="ARBA" id="ARBA00004496"/>
    </source>
</evidence>
<comment type="caution">
    <text evidence="6">The sequence shown here is derived from an EMBL/GenBank/DDBJ whole genome shotgun (WGS) entry which is preliminary data.</text>
</comment>
<keyword evidence="3" id="KW-0963">Cytoplasm</keyword>
<dbReference type="GO" id="GO:0006397">
    <property type="term" value="P:mRNA processing"/>
    <property type="evidence" value="ECO:0007669"/>
    <property type="project" value="UniProtKB-KW"/>
</dbReference>
<feature type="compositionally biased region" description="Low complexity" evidence="5">
    <location>
        <begin position="322"/>
        <end position="341"/>
    </location>
</feature>
<accession>A0A9W9EW70</accession>
<evidence type="ECO:0000313" key="6">
    <source>
        <dbReference type="EMBL" id="KAJ5089142.1"/>
    </source>
</evidence>
<sequence length="365" mass="39443">MSHRKGRRNNQHHQQGGNHTNHQTTDYESDAPHSNMPPQTQPARPHQSNEEINLSVLRRHNPAVERIISLAPYAVVYVFSPTTKGWEKHGIEGTLFICQLAQGPLGEERYTAFILNRRGLNNFDLPLTDSENVEITEEFVILKADEGTDGEQGASGIADPINPQGHQQGAAADVRIYGLWIYSEPAPSSTAEARTVNAQMIRECAARAAGSLKAARERLEAMRQDGLHVAAAIAETHAPQLEEVQATAPMGRQISLQDLFGQQRAQDDGWSVRAHHIGPAETQHPGGYVGTTPQVSTTLSGTLTSSTQPNADPGRADPTLLAPTTPRSSSIPAAPSSASAGRTGGSLPSSWTGKKRYWSGKLKKN</sequence>
<protein>
    <recommendedName>
        <fullName evidence="8">Decapping enzyme Dcp1</fullName>
    </recommendedName>
</protein>
<dbReference type="PANTHER" id="PTHR16290:SF0">
    <property type="entry name" value="DECAPPING PROTEIN 1, ISOFORM A"/>
    <property type="match status" value="1"/>
</dbReference>
<comment type="subcellular location">
    <subcellularLocation>
        <location evidence="1">Cytoplasm</location>
    </subcellularLocation>
</comment>
<dbReference type="Gene3D" id="2.30.29.30">
    <property type="entry name" value="Pleckstrin-homology domain (PH domain)/Phosphotyrosine-binding domain (PTB)"/>
    <property type="match status" value="1"/>
</dbReference>
<dbReference type="EMBL" id="JAPQKI010000009">
    <property type="protein sequence ID" value="KAJ5089142.1"/>
    <property type="molecule type" value="Genomic_DNA"/>
</dbReference>
<organism evidence="6 7">
    <name type="scientific">Penicillium argentinense</name>
    <dbReference type="NCBI Taxonomy" id="1131581"/>
    <lineage>
        <taxon>Eukaryota</taxon>
        <taxon>Fungi</taxon>
        <taxon>Dikarya</taxon>
        <taxon>Ascomycota</taxon>
        <taxon>Pezizomycotina</taxon>
        <taxon>Eurotiomycetes</taxon>
        <taxon>Eurotiomycetidae</taxon>
        <taxon>Eurotiales</taxon>
        <taxon>Aspergillaceae</taxon>
        <taxon>Penicillium</taxon>
    </lineage>
</organism>
<evidence type="ECO:0000256" key="5">
    <source>
        <dbReference type="SAM" id="MobiDB-lite"/>
    </source>
</evidence>
<evidence type="ECO:0000256" key="2">
    <source>
        <dbReference type="ARBA" id="ARBA00008778"/>
    </source>
</evidence>
<dbReference type="CDD" id="cd13182">
    <property type="entry name" value="EVH1-like_Dcp1"/>
    <property type="match status" value="1"/>
</dbReference>
<proteinExistence type="inferred from homology"/>
<dbReference type="AlphaFoldDB" id="A0A9W9EW70"/>
<feature type="compositionally biased region" description="Low complexity" evidence="5">
    <location>
        <begin position="296"/>
        <end position="307"/>
    </location>
</feature>
<dbReference type="GO" id="GO:0003729">
    <property type="term" value="F:mRNA binding"/>
    <property type="evidence" value="ECO:0007669"/>
    <property type="project" value="TreeGrafter"/>
</dbReference>
<name>A0A9W9EW70_9EURO</name>
<reference evidence="6" key="2">
    <citation type="journal article" date="2023" name="IMA Fungus">
        <title>Comparative genomic study of the Penicillium genus elucidates a diverse pangenome and 15 lateral gene transfer events.</title>
        <authorList>
            <person name="Petersen C."/>
            <person name="Sorensen T."/>
            <person name="Nielsen M.R."/>
            <person name="Sondergaard T.E."/>
            <person name="Sorensen J.L."/>
            <person name="Fitzpatrick D.A."/>
            <person name="Frisvad J.C."/>
            <person name="Nielsen K.L."/>
        </authorList>
    </citation>
    <scope>NUCLEOTIDE SEQUENCE</scope>
    <source>
        <strain evidence="6">IBT 30761</strain>
    </source>
</reference>
<feature type="region of interest" description="Disordered" evidence="5">
    <location>
        <begin position="1"/>
        <end position="48"/>
    </location>
</feature>
<feature type="region of interest" description="Disordered" evidence="5">
    <location>
        <begin position="278"/>
        <end position="365"/>
    </location>
</feature>
<dbReference type="GeneID" id="81359297"/>
<evidence type="ECO:0000256" key="3">
    <source>
        <dbReference type="ARBA" id="ARBA00022490"/>
    </source>
</evidence>
<dbReference type="FunFam" id="2.30.29.30:FF:000444">
    <property type="entry name" value="Decapping enzyme Dcp1, putative"/>
    <property type="match status" value="1"/>
</dbReference>
<feature type="compositionally biased region" description="Basic residues" evidence="5">
    <location>
        <begin position="353"/>
        <end position="365"/>
    </location>
</feature>
<feature type="compositionally biased region" description="Basic residues" evidence="5">
    <location>
        <begin position="1"/>
        <end position="11"/>
    </location>
</feature>
<dbReference type="RefSeq" id="XP_056471124.1">
    <property type="nucleotide sequence ID" value="XM_056620318.1"/>
</dbReference>
<dbReference type="OrthoDB" id="440673at2759"/>
<dbReference type="SUPFAM" id="SSF50729">
    <property type="entry name" value="PH domain-like"/>
    <property type="match status" value="1"/>
</dbReference>